<dbReference type="EMBL" id="LT553219">
    <property type="protein sequence ID" value="SAM00541.1"/>
    <property type="molecule type" value="Genomic_DNA"/>
</dbReference>
<dbReference type="OMA" id="TGACMEV"/>
<organism evidence="3">
    <name type="scientific">Absidia glauca</name>
    <name type="common">Pin mould</name>
    <dbReference type="NCBI Taxonomy" id="4829"/>
    <lineage>
        <taxon>Eukaryota</taxon>
        <taxon>Fungi</taxon>
        <taxon>Fungi incertae sedis</taxon>
        <taxon>Mucoromycota</taxon>
        <taxon>Mucoromycotina</taxon>
        <taxon>Mucoromycetes</taxon>
        <taxon>Mucorales</taxon>
        <taxon>Cunninghamellaceae</taxon>
        <taxon>Absidia</taxon>
    </lineage>
</organism>
<keyword evidence="4" id="KW-1185">Reference proteome</keyword>
<evidence type="ECO:0000313" key="3">
    <source>
        <dbReference type="EMBL" id="SAM00541.1"/>
    </source>
</evidence>
<proteinExistence type="predicted"/>
<evidence type="ECO:0000313" key="4">
    <source>
        <dbReference type="Proteomes" id="UP000078561"/>
    </source>
</evidence>
<keyword evidence="2" id="KW-0812">Transmembrane</keyword>
<dbReference type="InParanoid" id="A0A168NH42"/>
<feature type="transmembrane region" description="Helical" evidence="2">
    <location>
        <begin position="6"/>
        <end position="26"/>
    </location>
</feature>
<evidence type="ECO:0000256" key="1">
    <source>
        <dbReference type="SAM" id="Coils"/>
    </source>
</evidence>
<name>A0A168NH42_ABSGL</name>
<feature type="coiled-coil region" evidence="1">
    <location>
        <begin position="36"/>
        <end position="66"/>
    </location>
</feature>
<evidence type="ECO:0000256" key="2">
    <source>
        <dbReference type="SAM" id="Phobius"/>
    </source>
</evidence>
<dbReference type="OrthoDB" id="1845550at2759"/>
<dbReference type="AlphaFoldDB" id="A0A168NH42"/>
<protein>
    <submittedName>
        <fullName evidence="3">Uncharacterized protein</fullName>
    </submittedName>
</protein>
<keyword evidence="2" id="KW-0472">Membrane</keyword>
<gene>
    <name evidence="3" type="primary">ABSGL_06229.1 scaffold 7705</name>
</gene>
<keyword evidence="1" id="KW-0175">Coiled coil</keyword>
<accession>A0A168NH42</accession>
<reference evidence="3" key="1">
    <citation type="submission" date="2016-04" db="EMBL/GenBank/DDBJ databases">
        <authorList>
            <person name="Evans L.H."/>
            <person name="Alamgir A."/>
            <person name="Owens N."/>
            <person name="Weber N.D."/>
            <person name="Virtaneva K."/>
            <person name="Barbian K."/>
            <person name="Babar A."/>
            <person name="Rosenke K."/>
        </authorList>
    </citation>
    <scope>NUCLEOTIDE SEQUENCE [LARGE SCALE GENOMIC DNA]</scope>
    <source>
        <strain evidence="3">CBS 101.48</strain>
    </source>
</reference>
<sequence length="72" mass="8262">MALPSIYGKVFGLGLFTGACMEVLLIKSNYYGMLLASEAKAKLKELQQEQEDFERFQRLQQLQQQEVETDKS</sequence>
<dbReference type="Proteomes" id="UP000078561">
    <property type="component" value="Unassembled WGS sequence"/>
</dbReference>
<keyword evidence="2" id="KW-1133">Transmembrane helix</keyword>